<evidence type="ECO:0000313" key="2">
    <source>
        <dbReference type="EMBL" id="RUS68674.1"/>
    </source>
</evidence>
<dbReference type="CDD" id="cd01650">
    <property type="entry name" value="RT_nLTR_like"/>
    <property type="match status" value="1"/>
</dbReference>
<dbReference type="EMBL" id="RQTK01002117">
    <property type="protein sequence ID" value="RUS68674.1"/>
    <property type="molecule type" value="Genomic_DNA"/>
</dbReference>
<dbReference type="Pfam" id="PF14529">
    <property type="entry name" value="Exo_endo_phos_2"/>
    <property type="match status" value="1"/>
</dbReference>
<dbReference type="Pfam" id="PF00078">
    <property type="entry name" value="RVT_1"/>
    <property type="match status" value="1"/>
</dbReference>
<dbReference type="AlphaFoldDB" id="A0A433SIK6"/>
<dbReference type="InterPro" id="IPR043502">
    <property type="entry name" value="DNA/RNA_pol_sf"/>
</dbReference>
<dbReference type="InterPro" id="IPR036691">
    <property type="entry name" value="Endo/exonu/phosph_ase_sf"/>
</dbReference>
<dbReference type="SUPFAM" id="SSF56672">
    <property type="entry name" value="DNA/RNA polymerases"/>
    <property type="match status" value="1"/>
</dbReference>
<protein>
    <recommendedName>
        <fullName evidence="1">Reverse transcriptase domain-containing protein</fullName>
    </recommendedName>
</protein>
<sequence>MCNKFLQWNIRGLKSNYEDLRLLLSQSSPAAVALQECKLAGGQTSPPGYTLLLQGESDKEGKAALLINNKLKYTQLCLSTGLHAVAATVSLTKAITVVSIYLPPVPCTVSRVSLQKLIDQLPRPFVLLGDFNAHSPTWGDPKLDERGALVENLVQEIDLIILNHKKITFVHSAHHTKSAIDLAVTSASTALDYEWAVHSDLCGSDHFPIFLTFRGNDSTSDDPNVFNYSKADWNSFVDLCSKAINASLLDTESPADTFTEKVLEAARASIPFHTNKGNRVRVPWFTSECREAIRDRKKAQRKYFNNPIPENLINFKRTKAKCKRIIKQSKKSTWKSYVSTFNINTSTKTVWNKIRKIKGKEIRPNTHLKKNNLIITDPKESVNILAETFSKTSSTENYSAKFQKIKQSKEKNNINFSSDNNETYNQPFTILELRDSLKRSNQSSAGPDGISYQFLTHLPDTCLEVLLNIFNSIWETGIIPPSWKEATIIPIPKPNKDTSDPKSYRPIALTSCLCKTLERMVNSRLVWVLETQGLISKYQCGFREDHSTLDHLVRFETFVREALARKKQVLAVFFDLEKAYDTTWKHGILTDLHELEFRGKLPIFIQNFLSDRHFRVRSGSQYSDSYRQENGVPQGSILSPILFNLKINNIMKSVSSNANASLFVDDFALYIEGKHLQHLERTMQLCINKVHNWVSNNGFKFSILKTTCVHFHRQRIFKEPLIKLDGQPVPVKTEAKFLGVLFDNKLSFEPHIMALKRKCQKALNILRVVGHTDWGADRETLLKLYRTLVRSKLDYGSIVYGSAKKHILKTLDPIHHQGLRIALGAFRTSPIQSLYAESGEPSLEHRRLKLSLNYAAKLNSMPENPGFESLTDSSPIEFFETKKSGPSFGARLQNHLEKIETKYENIDNIKVRKPPPWEQYNVKFDTSLTEFEKGNTNALVLQKEFLNLKEQYNEHYEIYTDGSKQDHKVAAAFFLPDDPGDSVSARLRDYSSVYSAELEAILMAMKMVKSKLSRRKRHFAVFVDSLSALQALENRHFKNKNILLISGKNTMSQMTWDNCSEK</sequence>
<proteinExistence type="predicted"/>
<keyword evidence="3" id="KW-1185">Reference proteome</keyword>
<reference evidence="2 3" key="1">
    <citation type="submission" date="2019-01" db="EMBL/GenBank/DDBJ databases">
        <title>A draft genome assembly of the solar-powered sea slug Elysia chlorotica.</title>
        <authorList>
            <person name="Cai H."/>
            <person name="Li Q."/>
            <person name="Fang X."/>
            <person name="Li J."/>
            <person name="Curtis N.E."/>
            <person name="Altenburger A."/>
            <person name="Shibata T."/>
            <person name="Feng M."/>
            <person name="Maeda T."/>
            <person name="Schwartz J.A."/>
            <person name="Shigenobu S."/>
            <person name="Lundholm N."/>
            <person name="Nishiyama T."/>
            <person name="Yang H."/>
            <person name="Hasebe M."/>
            <person name="Li S."/>
            <person name="Pierce S.K."/>
            <person name="Wang J."/>
        </authorList>
    </citation>
    <scope>NUCLEOTIDE SEQUENCE [LARGE SCALE GENOMIC DNA]</scope>
    <source>
        <strain evidence="2">EC2010</strain>
        <tissue evidence="2">Whole organism of an adult</tissue>
    </source>
</reference>
<dbReference type="SUPFAM" id="SSF56219">
    <property type="entry name" value="DNase I-like"/>
    <property type="match status" value="1"/>
</dbReference>
<dbReference type="InterPro" id="IPR005135">
    <property type="entry name" value="Endo/exonuclease/phosphatase"/>
</dbReference>
<dbReference type="InterPro" id="IPR036397">
    <property type="entry name" value="RNaseH_sf"/>
</dbReference>
<dbReference type="Proteomes" id="UP000271974">
    <property type="component" value="Unassembled WGS sequence"/>
</dbReference>
<name>A0A433SIK6_ELYCH</name>
<evidence type="ECO:0000259" key="1">
    <source>
        <dbReference type="PROSITE" id="PS50878"/>
    </source>
</evidence>
<dbReference type="PANTHER" id="PTHR36688:SF2">
    <property type="entry name" value="ENDONUCLEASE_EXONUCLEASE_PHOSPHATASE DOMAIN-CONTAINING PROTEIN"/>
    <property type="match status" value="1"/>
</dbReference>
<gene>
    <name evidence="2" type="ORF">EGW08_023562</name>
</gene>
<evidence type="ECO:0000313" key="3">
    <source>
        <dbReference type="Proteomes" id="UP000271974"/>
    </source>
</evidence>
<comment type="caution">
    <text evidence="2">The sequence shown here is derived from an EMBL/GenBank/DDBJ whole genome shotgun (WGS) entry which is preliminary data.</text>
</comment>
<dbReference type="PROSITE" id="PS50878">
    <property type="entry name" value="RT_POL"/>
    <property type="match status" value="1"/>
</dbReference>
<accession>A0A433SIK6</accession>
<dbReference type="InterPro" id="IPR012337">
    <property type="entry name" value="RNaseH-like_sf"/>
</dbReference>
<dbReference type="GO" id="GO:0003824">
    <property type="term" value="F:catalytic activity"/>
    <property type="evidence" value="ECO:0007669"/>
    <property type="project" value="InterPro"/>
</dbReference>
<dbReference type="Gene3D" id="3.60.10.10">
    <property type="entry name" value="Endonuclease/exonuclease/phosphatase"/>
    <property type="match status" value="1"/>
</dbReference>
<dbReference type="InterPro" id="IPR052560">
    <property type="entry name" value="RdDP_mobile_element"/>
</dbReference>
<dbReference type="InterPro" id="IPR000477">
    <property type="entry name" value="RT_dom"/>
</dbReference>
<organism evidence="2 3">
    <name type="scientific">Elysia chlorotica</name>
    <name type="common">Eastern emerald elysia</name>
    <name type="synonym">Sea slug</name>
    <dbReference type="NCBI Taxonomy" id="188477"/>
    <lineage>
        <taxon>Eukaryota</taxon>
        <taxon>Metazoa</taxon>
        <taxon>Spiralia</taxon>
        <taxon>Lophotrochozoa</taxon>
        <taxon>Mollusca</taxon>
        <taxon>Gastropoda</taxon>
        <taxon>Heterobranchia</taxon>
        <taxon>Euthyneura</taxon>
        <taxon>Panpulmonata</taxon>
        <taxon>Sacoglossa</taxon>
        <taxon>Placobranchoidea</taxon>
        <taxon>Plakobranchidae</taxon>
        <taxon>Elysia</taxon>
    </lineage>
</organism>
<dbReference type="GO" id="GO:0006259">
    <property type="term" value="P:DNA metabolic process"/>
    <property type="evidence" value="ECO:0007669"/>
    <property type="project" value="UniProtKB-ARBA"/>
</dbReference>
<dbReference type="GO" id="GO:0003676">
    <property type="term" value="F:nucleic acid binding"/>
    <property type="evidence" value="ECO:0007669"/>
    <property type="project" value="InterPro"/>
</dbReference>
<dbReference type="CDD" id="cd09276">
    <property type="entry name" value="Rnase_HI_RT_non_LTR"/>
    <property type="match status" value="1"/>
</dbReference>
<feature type="domain" description="Reverse transcriptase" evidence="1">
    <location>
        <begin position="472"/>
        <end position="742"/>
    </location>
</feature>
<dbReference type="PANTHER" id="PTHR36688">
    <property type="entry name" value="ENDO/EXONUCLEASE/PHOSPHATASE DOMAIN-CONTAINING PROTEIN"/>
    <property type="match status" value="1"/>
</dbReference>
<dbReference type="SUPFAM" id="SSF53098">
    <property type="entry name" value="Ribonuclease H-like"/>
    <property type="match status" value="1"/>
</dbReference>
<dbReference type="OrthoDB" id="6084178at2759"/>
<dbReference type="STRING" id="188477.A0A433SIK6"/>
<dbReference type="Gene3D" id="3.30.420.10">
    <property type="entry name" value="Ribonuclease H-like superfamily/Ribonuclease H"/>
    <property type="match status" value="1"/>
</dbReference>